<comment type="caution">
    <text evidence="3">The sequence shown here is derived from an EMBL/GenBank/DDBJ whole genome shotgun (WGS) entry which is preliminary data.</text>
</comment>
<dbReference type="Pfam" id="PF10263">
    <property type="entry name" value="SprT-like"/>
    <property type="match status" value="1"/>
</dbReference>
<dbReference type="PANTHER" id="PTHR21220:SF0">
    <property type="entry name" value="DNA-DEPENDENT METALLOPROTEASE SPRTN"/>
    <property type="match status" value="1"/>
</dbReference>
<proteinExistence type="predicted"/>
<feature type="region of interest" description="Disordered" evidence="1">
    <location>
        <begin position="157"/>
        <end position="177"/>
    </location>
</feature>
<dbReference type="InterPro" id="IPR044245">
    <property type="entry name" value="Spartan"/>
</dbReference>
<keyword evidence="4" id="KW-1185">Reference proteome</keyword>
<feature type="domain" description="SprT-like" evidence="2">
    <location>
        <begin position="1"/>
        <end position="150"/>
    </location>
</feature>
<sequence length="262" mass="30349">MQVRWSNRMTLCAGQFQFNSKTKKDLKYNSEIVLSEPLLKMRPKRDTINTLLHEMIHAYLFVTCTKDDDDHGTHFKYWMNFINEAETSTITVYHTFHDEVDYYRQHVWACDKCGNLIKRAMNRDPNTPCGPNDHGYFRHKKECDGHYIKIHQPEKSLLTQKPKKQKQSANAPPPTNTIENYFKVTTKAEVIKCPICDCTLDSNDKEQHVDACLLNQEICSFLDGSSTSKVEETPQVVDLTIISDEEEDSNISSPQVKKKKLN</sequence>
<evidence type="ECO:0000256" key="1">
    <source>
        <dbReference type="SAM" id="MobiDB-lite"/>
    </source>
</evidence>
<accession>A0AAW2YP34</accession>
<dbReference type="AlphaFoldDB" id="A0AAW2YP34"/>
<dbReference type="Proteomes" id="UP001431209">
    <property type="component" value="Unassembled WGS sequence"/>
</dbReference>
<dbReference type="GO" id="GO:0006974">
    <property type="term" value="P:DNA damage response"/>
    <property type="evidence" value="ECO:0007669"/>
    <property type="project" value="InterPro"/>
</dbReference>
<dbReference type="EMBL" id="JAOPGA020000460">
    <property type="protein sequence ID" value="KAL0478711.1"/>
    <property type="molecule type" value="Genomic_DNA"/>
</dbReference>
<dbReference type="GO" id="GO:0005634">
    <property type="term" value="C:nucleus"/>
    <property type="evidence" value="ECO:0007669"/>
    <property type="project" value="TreeGrafter"/>
</dbReference>
<dbReference type="SMART" id="SM00731">
    <property type="entry name" value="SprT"/>
    <property type="match status" value="1"/>
</dbReference>
<organism evidence="3 4">
    <name type="scientific">Acrasis kona</name>
    <dbReference type="NCBI Taxonomy" id="1008807"/>
    <lineage>
        <taxon>Eukaryota</taxon>
        <taxon>Discoba</taxon>
        <taxon>Heterolobosea</taxon>
        <taxon>Tetramitia</taxon>
        <taxon>Eutetramitia</taxon>
        <taxon>Acrasidae</taxon>
        <taxon>Acrasis</taxon>
    </lineage>
</organism>
<dbReference type="GO" id="GO:0003697">
    <property type="term" value="F:single-stranded DNA binding"/>
    <property type="evidence" value="ECO:0007669"/>
    <property type="project" value="InterPro"/>
</dbReference>
<evidence type="ECO:0000259" key="2">
    <source>
        <dbReference type="SMART" id="SM00731"/>
    </source>
</evidence>
<dbReference type="PANTHER" id="PTHR21220">
    <property type="entry name" value="DNA-DEPENDENT METALLOPROTEASE SPRTN"/>
    <property type="match status" value="1"/>
</dbReference>
<dbReference type="InterPro" id="IPR006640">
    <property type="entry name" value="SprT-like_domain"/>
</dbReference>
<dbReference type="GO" id="GO:0004222">
    <property type="term" value="F:metalloendopeptidase activity"/>
    <property type="evidence" value="ECO:0007669"/>
    <property type="project" value="InterPro"/>
</dbReference>
<name>A0AAW2YP34_9EUKA</name>
<feature type="region of interest" description="Disordered" evidence="1">
    <location>
        <begin position="243"/>
        <end position="262"/>
    </location>
</feature>
<gene>
    <name evidence="3" type="ORF">AKO1_008326</name>
</gene>
<dbReference type="GO" id="GO:0031593">
    <property type="term" value="F:polyubiquitin modification-dependent protein binding"/>
    <property type="evidence" value="ECO:0007669"/>
    <property type="project" value="TreeGrafter"/>
</dbReference>
<evidence type="ECO:0000313" key="4">
    <source>
        <dbReference type="Proteomes" id="UP001431209"/>
    </source>
</evidence>
<protein>
    <recommendedName>
        <fullName evidence="2">SprT-like domain-containing protein</fullName>
    </recommendedName>
</protein>
<evidence type="ECO:0000313" key="3">
    <source>
        <dbReference type="EMBL" id="KAL0478711.1"/>
    </source>
</evidence>
<reference evidence="3 4" key="1">
    <citation type="submission" date="2024-03" db="EMBL/GenBank/DDBJ databases">
        <title>The Acrasis kona genome and developmental transcriptomes reveal deep origins of eukaryotic multicellular pathways.</title>
        <authorList>
            <person name="Sheikh S."/>
            <person name="Fu C.-J."/>
            <person name="Brown M.W."/>
            <person name="Baldauf S.L."/>
        </authorList>
    </citation>
    <scope>NUCLEOTIDE SEQUENCE [LARGE SCALE GENOMIC DNA]</scope>
    <source>
        <strain evidence="3 4">ATCC MYA-3509</strain>
    </source>
</reference>